<dbReference type="EMBL" id="CAKASE010000043">
    <property type="protein sequence ID" value="CAG9559136.1"/>
    <property type="molecule type" value="Genomic_DNA"/>
</dbReference>
<evidence type="ECO:0000313" key="3">
    <source>
        <dbReference type="Proteomes" id="UP000789524"/>
    </source>
</evidence>
<dbReference type="Proteomes" id="UP000789524">
    <property type="component" value="Unassembled WGS sequence"/>
</dbReference>
<dbReference type="OrthoDB" id="415822at2759"/>
<gene>
    <name evidence="2" type="ORF">DCHRY22_LOCUS1058</name>
</gene>
<organism evidence="2 3">
    <name type="scientific">Danaus chrysippus</name>
    <name type="common">African queen</name>
    <dbReference type="NCBI Taxonomy" id="151541"/>
    <lineage>
        <taxon>Eukaryota</taxon>
        <taxon>Metazoa</taxon>
        <taxon>Ecdysozoa</taxon>
        <taxon>Arthropoda</taxon>
        <taxon>Hexapoda</taxon>
        <taxon>Insecta</taxon>
        <taxon>Pterygota</taxon>
        <taxon>Neoptera</taxon>
        <taxon>Endopterygota</taxon>
        <taxon>Lepidoptera</taxon>
        <taxon>Glossata</taxon>
        <taxon>Ditrysia</taxon>
        <taxon>Papilionoidea</taxon>
        <taxon>Nymphalidae</taxon>
        <taxon>Danainae</taxon>
        <taxon>Danaini</taxon>
        <taxon>Danaina</taxon>
        <taxon>Danaus</taxon>
        <taxon>Anosia</taxon>
    </lineage>
</organism>
<sequence length="173" mass="18771">MAGTPPWELEAWVLARVYEWRVEQRALGQHPNAAERGAVREEARAAVVQHWTEDLATATFTESSASARTDVRMDATSASEEEPSPGPSYRNVLVGTAKSAPTSPKPTLNSPALELAPATEPPLGISDKLGELQRALTLTMGEMINARPAGLEDRLLPKKTQPHTSAGKVKRRR</sequence>
<comment type="caution">
    <text evidence="2">The sequence shown here is derived from an EMBL/GenBank/DDBJ whole genome shotgun (WGS) entry which is preliminary data.</text>
</comment>
<proteinExistence type="predicted"/>
<reference evidence="2" key="1">
    <citation type="submission" date="2021-09" db="EMBL/GenBank/DDBJ databases">
        <authorList>
            <person name="Martin H S."/>
        </authorList>
    </citation>
    <scope>NUCLEOTIDE SEQUENCE</scope>
</reference>
<feature type="region of interest" description="Disordered" evidence="1">
    <location>
        <begin position="60"/>
        <end position="126"/>
    </location>
</feature>
<evidence type="ECO:0000256" key="1">
    <source>
        <dbReference type="SAM" id="MobiDB-lite"/>
    </source>
</evidence>
<feature type="region of interest" description="Disordered" evidence="1">
    <location>
        <begin position="148"/>
        <end position="173"/>
    </location>
</feature>
<dbReference type="AlphaFoldDB" id="A0A8J2QBR6"/>
<accession>A0A8J2QBR6</accession>
<feature type="compositionally biased region" description="Low complexity" evidence="1">
    <location>
        <begin position="111"/>
        <end position="123"/>
    </location>
</feature>
<feature type="compositionally biased region" description="Polar residues" evidence="1">
    <location>
        <begin position="99"/>
        <end position="110"/>
    </location>
</feature>
<evidence type="ECO:0000313" key="2">
    <source>
        <dbReference type="EMBL" id="CAG9559136.1"/>
    </source>
</evidence>
<name>A0A8J2QBR6_9NEOP</name>
<protein>
    <submittedName>
        <fullName evidence="2">(African queen) hypothetical protein</fullName>
    </submittedName>
</protein>
<keyword evidence="3" id="KW-1185">Reference proteome</keyword>